<evidence type="ECO:0000313" key="2">
    <source>
        <dbReference type="Proteomes" id="UP001165960"/>
    </source>
</evidence>
<evidence type="ECO:0000313" key="1">
    <source>
        <dbReference type="EMBL" id="KAJ9053081.1"/>
    </source>
</evidence>
<organism evidence="1 2">
    <name type="scientific">Entomophthora muscae</name>
    <dbReference type="NCBI Taxonomy" id="34485"/>
    <lineage>
        <taxon>Eukaryota</taxon>
        <taxon>Fungi</taxon>
        <taxon>Fungi incertae sedis</taxon>
        <taxon>Zoopagomycota</taxon>
        <taxon>Entomophthoromycotina</taxon>
        <taxon>Entomophthoromycetes</taxon>
        <taxon>Entomophthorales</taxon>
        <taxon>Entomophthoraceae</taxon>
        <taxon>Entomophthora</taxon>
    </lineage>
</organism>
<dbReference type="EMBL" id="QTSX02006560">
    <property type="protein sequence ID" value="KAJ9053081.1"/>
    <property type="molecule type" value="Genomic_DNA"/>
</dbReference>
<name>A0ACC2RSQ4_9FUNG</name>
<comment type="caution">
    <text evidence="1">The sequence shown here is derived from an EMBL/GenBank/DDBJ whole genome shotgun (WGS) entry which is preliminary data.</text>
</comment>
<protein>
    <submittedName>
        <fullName evidence="1">Uncharacterized protein</fullName>
    </submittedName>
</protein>
<dbReference type="Proteomes" id="UP001165960">
    <property type="component" value="Unassembled WGS sequence"/>
</dbReference>
<sequence>MAVALSEDAGGASQNYLQVLGPGQLGGPKEEEVQGERLPGGSAEDSEEEV</sequence>
<accession>A0ACC2RSQ4</accession>
<proteinExistence type="predicted"/>
<keyword evidence="2" id="KW-1185">Reference proteome</keyword>
<reference evidence="1" key="1">
    <citation type="submission" date="2022-04" db="EMBL/GenBank/DDBJ databases">
        <title>Genome of the entomopathogenic fungus Entomophthora muscae.</title>
        <authorList>
            <person name="Elya C."/>
            <person name="Lovett B.R."/>
            <person name="Lee E."/>
            <person name="Macias A.M."/>
            <person name="Hajek A.E."/>
            <person name="De Bivort B.L."/>
            <person name="Kasson M.T."/>
            <person name="De Fine Licht H.H."/>
            <person name="Stajich J.E."/>
        </authorList>
    </citation>
    <scope>NUCLEOTIDE SEQUENCE</scope>
    <source>
        <strain evidence="1">Berkeley</strain>
    </source>
</reference>
<gene>
    <name evidence="1" type="ORF">DSO57_1027689</name>
</gene>